<keyword evidence="4" id="KW-1185">Reference proteome</keyword>
<evidence type="ECO:0000313" key="1">
    <source>
        <dbReference type="EMBL" id="QPS19456.1"/>
    </source>
</evidence>
<reference evidence="2 3" key="1">
    <citation type="submission" date="2018-06" db="EMBL/GenBank/DDBJ databases">
        <authorList>
            <consortium name="Pathogen Informatics"/>
            <person name="Doyle S."/>
        </authorList>
    </citation>
    <scope>NUCLEOTIDE SEQUENCE [LARGE SCALE GENOMIC DNA]</scope>
    <source>
        <strain evidence="2 3">NCTC12961</strain>
    </source>
</reference>
<dbReference type="RefSeq" id="WP_062868342.1">
    <property type="nucleotide sequence ID" value="NZ_CAMITG010000004.1"/>
</dbReference>
<sequence length="96" mass="10764">MPTTTIRLPEELKARVAAVAEQAGVTSHNFILQAIAEKTQREELRRDFEDEAEKRYAKIIATGETLSWQEMRGYLENYVAGDIAATKPSVKKLGRG</sequence>
<dbReference type="CDD" id="cd21631">
    <property type="entry name" value="RHH_CopG_NikR-like"/>
    <property type="match status" value="1"/>
</dbReference>
<evidence type="ECO:0000313" key="4">
    <source>
        <dbReference type="Proteomes" id="UP000594967"/>
    </source>
</evidence>
<gene>
    <name evidence="1" type="ORF">I6G64_17985</name>
    <name evidence="2" type="ORF">NCTC12961_04637</name>
</gene>
<dbReference type="InterPro" id="IPR013321">
    <property type="entry name" value="Arc_rbn_hlx_hlx"/>
</dbReference>
<dbReference type="InterPro" id="IPR010985">
    <property type="entry name" value="Ribbon_hlx_hlx"/>
</dbReference>
<proteinExistence type="predicted"/>
<dbReference type="SUPFAM" id="SSF47598">
    <property type="entry name" value="Ribbon-helix-helix"/>
    <property type="match status" value="1"/>
</dbReference>
<dbReference type="EMBL" id="LS483469">
    <property type="protein sequence ID" value="SQI44758.1"/>
    <property type="molecule type" value="Genomic_DNA"/>
</dbReference>
<reference evidence="1 4" key="2">
    <citation type="submission" date="2020-12" db="EMBL/GenBank/DDBJ databases">
        <title>FDA dAtabase for Regulatory Grade micrObial Sequences (FDA-ARGOS): Supporting development and validation of Infectious Disease Dx tests.</title>
        <authorList>
            <person name="Sproer C."/>
            <person name="Gronow S."/>
            <person name="Severitt S."/>
            <person name="Schroder I."/>
            <person name="Tallon L."/>
            <person name="Sadzewicz L."/>
            <person name="Zhao X."/>
            <person name="Boylan J."/>
            <person name="Ott S."/>
            <person name="Bowen H."/>
            <person name="Vavikolanu K."/>
            <person name="Mehta A."/>
            <person name="Aluvathingal J."/>
            <person name="Nadendla S."/>
            <person name="Lowell S."/>
            <person name="Myers T."/>
            <person name="Yan Y."/>
            <person name="Sichtig H."/>
        </authorList>
    </citation>
    <scope>NUCLEOTIDE SEQUENCE [LARGE SCALE GENOMIC DNA]</scope>
    <source>
        <strain evidence="1 4">FDAARGOS_907</strain>
    </source>
</reference>
<evidence type="ECO:0000313" key="3">
    <source>
        <dbReference type="Proteomes" id="UP000248897"/>
    </source>
</evidence>
<dbReference type="EMBL" id="CP065673">
    <property type="protein sequence ID" value="QPS19456.1"/>
    <property type="molecule type" value="Genomic_DNA"/>
</dbReference>
<evidence type="ECO:0000313" key="2">
    <source>
        <dbReference type="EMBL" id="SQI44758.1"/>
    </source>
</evidence>
<dbReference type="Proteomes" id="UP000248897">
    <property type="component" value="Chromosome 1"/>
</dbReference>
<dbReference type="AlphaFoldDB" id="A0A2X4V9D0"/>
<name>A0A2X4V9D0_SERPL</name>
<dbReference type="GO" id="GO:0006355">
    <property type="term" value="P:regulation of DNA-templated transcription"/>
    <property type="evidence" value="ECO:0007669"/>
    <property type="project" value="InterPro"/>
</dbReference>
<protein>
    <submittedName>
        <fullName evidence="1">Ribbon-helix-helix protein, CopG family</fullName>
    </submittedName>
</protein>
<organism evidence="2 3">
    <name type="scientific">Serratia plymuthica</name>
    <dbReference type="NCBI Taxonomy" id="82996"/>
    <lineage>
        <taxon>Bacteria</taxon>
        <taxon>Pseudomonadati</taxon>
        <taxon>Pseudomonadota</taxon>
        <taxon>Gammaproteobacteria</taxon>
        <taxon>Enterobacterales</taxon>
        <taxon>Yersiniaceae</taxon>
        <taxon>Serratia</taxon>
    </lineage>
</organism>
<dbReference type="Gene3D" id="1.10.1220.10">
    <property type="entry name" value="Met repressor-like"/>
    <property type="match status" value="1"/>
</dbReference>
<accession>A0A2X4V9D0</accession>
<dbReference type="GO" id="GO:0043565">
    <property type="term" value="F:sequence-specific DNA binding"/>
    <property type="evidence" value="ECO:0007669"/>
    <property type="project" value="UniProtKB-ARBA"/>
</dbReference>
<dbReference type="Proteomes" id="UP000594967">
    <property type="component" value="Chromosome"/>
</dbReference>